<dbReference type="GO" id="GO:0030288">
    <property type="term" value="C:outer membrane-bounded periplasmic space"/>
    <property type="evidence" value="ECO:0007669"/>
    <property type="project" value="TreeGrafter"/>
</dbReference>
<dbReference type="EMBL" id="VNHS01000005">
    <property type="protein sequence ID" value="TYP74516.1"/>
    <property type="molecule type" value="Genomic_DNA"/>
</dbReference>
<evidence type="ECO:0000256" key="3">
    <source>
        <dbReference type="SAM" id="SignalP"/>
    </source>
</evidence>
<reference evidence="5 6" key="1">
    <citation type="submission" date="2019-07" db="EMBL/GenBank/DDBJ databases">
        <title>Genomic Encyclopedia of Type Strains, Phase III (KMG-III): the genomes of soil and plant-associated and newly described type strains.</title>
        <authorList>
            <person name="Whitman W."/>
        </authorList>
    </citation>
    <scope>NUCLEOTIDE SEQUENCE [LARGE SCALE GENOMIC DNA]</scope>
    <source>
        <strain evidence="5 6">BL24</strain>
    </source>
</reference>
<feature type="chain" id="PRO_5039627406" evidence="3">
    <location>
        <begin position="26"/>
        <end position="332"/>
    </location>
</feature>
<dbReference type="GO" id="GO:0003677">
    <property type="term" value="F:DNA binding"/>
    <property type="evidence" value="ECO:0007669"/>
    <property type="project" value="InterPro"/>
</dbReference>
<evidence type="ECO:0000256" key="1">
    <source>
        <dbReference type="ARBA" id="ARBA00004196"/>
    </source>
</evidence>
<dbReference type="SUPFAM" id="SSF53822">
    <property type="entry name" value="Periplasmic binding protein-like I"/>
    <property type="match status" value="1"/>
</dbReference>
<evidence type="ECO:0000256" key="2">
    <source>
        <dbReference type="ARBA" id="ARBA00007639"/>
    </source>
</evidence>
<sequence length="332" mass="35010">MRRARRLPLAAIAAFLSLTLGGCFGGESGPETPPSGSGVPQAEAPRPLTETFGIIYPMAYPTYETVTQDASAAAEAHGVALIVSAPDEANTEQQIRIMETMIKQQVAGIAISPVDSDALTPVIDKAQAAGIPVVTFESDAPGSARAAYVGADNYATGKQSAIAVSQLLGGKGMILVENGMEEMHGMRQRLAGFIDHLNANSAIDVLEVHYNQGSEEKAMSDIETMIEAHPHFDALVGLDFVSASASTLIWKAKGLDRLAVSMGMTTTSKEALTNGQLAAVISQREEDWGALIMETLLAASKGEPVAERMETGIQDIRQDDARVAEANKQSPS</sequence>
<keyword evidence="6" id="KW-1185">Reference proteome</keyword>
<keyword evidence="3" id="KW-0732">Signal</keyword>
<proteinExistence type="inferred from homology"/>
<dbReference type="GO" id="GO:0006355">
    <property type="term" value="P:regulation of DNA-templated transcription"/>
    <property type="evidence" value="ECO:0007669"/>
    <property type="project" value="InterPro"/>
</dbReference>
<dbReference type="PANTHER" id="PTHR30036">
    <property type="entry name" value="D-XYLOSE-BINDING PERIPLASMIC PROTEIN"/>
    <property type="match status" value="1"/>
</dbReference>
<evidence type="ECO:0000313" key="5">
    <source>
        <dbReference type="EMBL" id="TYP74516.1"/>
    </source>
</evidence>
<dbReference type="InterPro" id="IPR000551">
    <property type="entry name" value="MerR-type_HTH_dom"/>
</dbReference>
<evidence type="ECO:0000259" key="4">
    <source>
        <dbReference type="PROSITE" id="PS50937"/>
    </source>
</evidence>
<gene>
    <name evidence="5" type="ORF">BCM02_10560</name>
</gene>
<feature type="signal peptide" evidence="3">
    <location>
        <begin position="1"/>
        <end position="25"/>
    </location>
</feature>
<dbReference type="OrthoDB" id="6196975at2"/>
<dbReference type="PROSITE" id="PS51257">
    <property type="entry name" value="PROKAR_LIPOPROTEIN"/>
    <property type="match status" value="1"/>
</dbReference>
<organism evidence="5 6">
    <name type="scientific">Paenibacillus methanolicus</name>
    <dbReference type="NCBI Taxonomy" id="582686"/>
    <lineage>
        <taxon>Bacteria</taxon>
        <taxon>Bacillati</taxon>
        <taxon>Bacillota</taxon>
        <taxon>Bacilli</taxon>
        <taxon>Bacillales</taxon>
        <taxon>Paenibacillaceae</taxon>
        <taxon>Paenibacillus</taxon>
    </lineage>
</organism>
<protein>
    <submittedName>
        <fullName evidence="5">Ribose transport system substrate-binding protein</fullName>
    </submittedName>
</protein>
<evidence type="ECO:0000313" key="6">
    <source>
        <dbReference type="Proteomes" id="UP000323257"/>
    </source>
</evidence>
<comment type="similarity">
    <text evidence="2">Belongs to the bacterial solute-binding protein 2 family.</text>
</comment>
<dbReference type="InterPro" id="IPR050555">
    <property type="entry name" value="Bact_Solute-Bind_Prot2"/>
</dbReference>
<dbReference type="Proteomes" id="UP000323257">
    <property type="component" value="Unassembled WGS sequence"/>
</dbReference>
<dbReference type="InterPro" id="IPR025997">
    <property type="entry name" value="SBP_2_dom"/>
</dbReference>
<comment type="caution">
    <text evidence="5">The sequence shown here is derived from an EMBL/GenBank/DDBJ whole genome shotgun (WGS) entry which is preliminary data.</text>
</comment>
<comment type="subcellular location">
    <subcellularLocation>
        <location evidence="1">Cell envelope</location>
    </subcellularLocation>
</comment>
<dbReference type="PROSITE" id="PS50937">
    <property type="entry name" value="HTH_MERR_2"/>
    <property type="match status" value="1"/>
</dbReference>
<dbReference type="PANTHER" id="PTHR30036:SF7">
    <property type="entry name" value="ABC TRANSPORTER PERIPLASMIC-BINDING PROTEIN YPHF"/>
    <property type="match status" value="1"/>
</dbReference>
<dbReference type="AlphaFoldDB" id="A0A5S5C7Z7"/>
<name>A0A5S5C7Z7_9BACL</name>
<dbReference type="InterPro" id="IPR028082">
    <property type="entry name" value="Peripla_BP_I"/>
</dbReference>
<dbReference type="Gene3D" id="3.40.50.2300">
    <property type="match status" value="2"/>
</dbReference>
<dbReference type="GO" id="GO:0030246">
    <property type="term" value="F:carbohydrate binding"/>
    <property type="evidence" value="ECO:0007669"/>
    <property type="project" value="TreeGrafter"/>
</dbReference>
<dbReference type="RefSeq" id="WP_148929777.1">
    <property type="nucleotide sequence ID" value="NZ_VNHS01000005.1"/>
</dbReference>
<dbReference type="Pfam" id="PF13407">
    <property type="entry name" value="Peripla_BP_4"/>
    <property type="match status" value="1"/>
</dbReference>
<feature type="domain" description="HTH merR-type" evidence="4">
    <location>
        <begin position="1"/>
        <end position="18"/>
    </location>
</feature>
<accession>A0A5S5C7Z7</accession>